<evidence type="ECO:0000313" key="1">
    <source>
        <dbReference type="EMBL" id="EAX91101.1"/>
    </source>
</evidence>
<dbReference type="Gene3D" id="1.25.10.10">
    <property type="entry name" value="Leucine-rich Repeat Variant"/>
    <property type="match status" value="2"/>
</dbReference>
<dbReference type="InParanoid" id="A2FVG2"/>
<gene>
    <name evidence="1" type="ORF">TVAG_308610</name>
</gene>
<sequence>MKDHDLFSHPEQNYASLSFYNKKQADLNKKIATEEISNTIENLIHQICNSLSEEQFSQAEDAIKKLNNIFNKTDDMPYYAEEFCYSYNLLFHLKDYITPDNSDFSANILTLVCTICYSASSCIEQILEGNFLEAFLQPMLGEGFSSECVSLSIRIAGCIAADSQESAEVIKQYDFLEKLSKWIDIGDQKLLDASLFYIEQFLVNSHDNNTTMMFSPIIASLLGRSDYIFANNSSDEMETIQSRLLNIVRRFTAFEEAVQMLCQTNLIDVTIDFLFNFKTSNDLSIEDQIVTLGNIVDYSCSEYKNCIAEKVSADYILEMVDKSDALCAQMLIIVQKLIESDENFGVHLFTPEFLGNLKEKSNSSNYYTKKSILSFICNSILRISLTSTLEIFLDEELIDEIAENSSPEAVAEGSNNFSQKYFIDALIKLQNLPCASQEIRDFISNVLDEI</sequence>
<dbReference type="VEuPathDB" id="TrichDB:TVAGG3_1091140"/>
<dbReference type="InterPro" id="IPR011989">
    <property type="entry name" value="ARM-like"/>
</dbReference>
<evidence type="ECO:0000313" key="2">
    <source>
        <dbReference type="Proteomes" id="UP000001542"/>
    </source>
</evidence>
<dbReference type="SMR" id="A2FVG2"/>
<dbReference type="AlphaFoldDB" id="A2FVG2"/>
<dbReference type="RefSeq" id="XP_001304031.1">
    <property type="nucleotide sequence ID" value="XM_001304030.1"/>
</dbReference>
<dbReference type="Proteomes" id="UP000001542">
    <property type="component" value="Unassembled WGS sequence"/>
</dbReference>
<name>A2FVG2_TRIV3</name>
<organism evidence="1 2">
    <name type="scientific">Trichomonas vaginalis (strain ATCC PRA-98 / G3)</name>
    <dbReference type="NCBI Taxonomy" id="412133"/>
    <lineage>
        <taxon>Eukaryota</taxon>
        <taxon>Metamonada</taxon>
        <taxon>Parabasalia</taxon>
        <taxon>Trichomonadida</taxon>
        <taxon>Trichomonadidae</taxon>
        <taxon>Trichomonas</taxon>
    </lineage>
</organism>
<accession>A2FVG2</accession>
<dbReference type="EMBL" id="DS114058">
    <property type="protein sequence ID" value="EAX91101.1"/>
    <property type="molecule type" value="Genomic_DNA"/>
</dbReference>
<dbReference type="InterPro" id="IPR016024">
    <property type="entry name" value="ARM-type_fold"/>
</dbReference>
<reference evidence="1" key="2">
    <citation type="journal article" date="2007" name="Science">
        <title>Draft genome sequence of the sexually transmitted pathogen Trichomonas vaginalis.</title>
        <authorList>
            <person name="Carlton J.M."/>
            <person name="Hirt R.P."/>
            <person name="Silva J.C."/>
            <person name="Delcher A.L."/>
            <person name="Schatz M."/>
            <person name="Zhao Q."/>
            <person name="Wortman J.R."/>
            <person name="Bidwell S.L."/>
            <person name="Alsmark U.C.M."/>
            <person name="Besteiro S."/>
            <person name="Sicheritz-Ponten T."/>
            <person name="Noel C.J."/>
            <person name="Dacks J.B."/>
            <person name="Foster P.G."/>
            <person name="Simillion C."/>
            <person name="Van de Peer Y."/>
            <person name="Miranda-Saavedra D."/>
            <person name="Barton G.J."/>
            <person name="Westrop G.D."/>
            <person name="Mueller S."/>
            <person name="Dessi D."/>
            <person name="Fiori P.L."/>
            <person name="Ren Q."/>
            <person name="Paulsen I."/>
            <person name="Zhang H."/>
            <person name="Bastida-Corcuera F.D."/>
            <person name="Simoes-Barbosa A."/>
            <person name="Brown M.T."/>
            <person name="Hayes R.D."/>
            <person name="Mukherjee M."/>
            <person name="Okumura C.Y."/>
            <person name="Schneider R."/>
            <person name="Smith A.J."/>
            <person name="Vanacova S."/>
            <person name="Villalvazo M."/>
            <person name="Haas B.J."/>
            <person name="Pertea M."/>
            <person name="Feldblyum T.V."/>
            <person name="Utterback T.R."/>
            <person name="Shu C.L."/>
            <person name="Osoegawa K."/>
            <person name="de Jong P.J."/>
            <person name="Hrdy I."/>
            <person name="Horvathova L."/>
            <person name="Zubacova Z."/>
            <person name="Dolezal P."/>
            <person name="Malik S.B."/>
            <person name="Logsdon J.M. Jr."/>
            <person name="Henze K."/>
            <person name="Gupta A."/>
            <person name="Wang C.C."/>
            <person name="Dunne R.L."/>
            <person name="Upcroft J.A."/>
            <person name="Upcroft P."/>
            <person name="White O."/>
            <person name="Salzberg S.L."/>
            <person name="Tang P."/>
            <person name="Chiu C.-H."/>
            <person name="Lee Y.-S."/>
            <person name="Embley T.M."/>
            <person name="Coombs G.H."/>
            <person name="Mottram J.C."/>
            <person name="Tachezy J."/>
            <person name="Fraser-Liggett C.M."/>
            <person name="Johnson P.J."/>
        </authorList>
    </citation>
    <scope>NUCLEOTIDE SEQUENCE [LARGE SCALE GENOMIC DNA]</scope>
    <source>
        <strain evidence="1">G3</strain>
    </source>
</reference>
<protein>
    <submittedName>
        <fullName evidence="1">Uncharacterized protein</fullName>
    </submittedName>
</protein>
<reference evidence="1" key="1">
    <citation type="submission" date="2006-10" db="EMBL/GenBank/DDBJ databases">
        <authorList>
            <person name="Amadeo P."/>
            <person name="Zhao Q."/>
            <person name="Wortman J."/>
            <person name="Fraser-Liggett C."/>
            <person name="Carlton J."/>
        </authorList>
    </citation>
    <scope>NUCLEOTIDE SEQUENCE</scope>
    <source>
        <strain evidence="1">G3</strain>
    </source>
</reference>
<dbReference type="KEGG" id="tva:4748792"/>
<proteinExistence type="predicted"/>
<dbReference type="VEuPathDB" id="TrichDB:TVAG_308610"/>
<dbReference type="SUPFAM" id="SSF48371">
    <property type="entry name" value="ARM repeat"/>
    <property type="match status" value="1"/>
</dbReference>
<keyword evidence="2" id="KW-1185">Reference proteome</keyword>